<accession>A0A9K3MZY2</accession>
<protein>
    <submittedName>
        <fullName evidence="1">Uncharacterized protein</fullName>
    </submittedName>
</protein>
<name>A0A9K3MZY2_HELAN</name>
<dbReference type="Proteomes" id="UP000215914">
    <property type="component" value="Unassembled WGS sequence"/>
</dbReference>
<dbReference type="Gramene" id="mRNA:HanXRQr2_Chr11g0489761">
    <property type="protein sequence ID" value="CDS:HanXRQr2_Chr11g0489761.1"/>
    <property type="gene ID" value="HanXRQr2_Chr11g0489761"/>
</dbReference>
<proteinExistence type="predicted"/>
<dbReference type="AlphaFoldDB" id="A0A9K3MZY2"/>
<organism evidence="1 2">
    <name type="scientific">Helianthus annuus</name>
    <name type="common">Common sunflower</name>
    <dbReference type="NCBI Taxonomy" id="4232"/>
    <lineage>
        <taxon>Eukaryota</taxon>
        <taxon>Viridiplantae</taxon>
        <taxon>Streptophyta</taxon>
        <taxon>Embryophyta</taxon>
        <taxon>Tracheophyta</taxon>
        <taxon>Spermatophyta</taxon>
        <taxon>Magnoliopsida</taxon>
        <taxon>eudicotyledons</taxon>
        <taxon>Gunneridae</taxon>
        <taxon>Pentapetalae</taxon>
        <taxon>asterids</taxon>
        <taxon>campanulids</taxon>
        <taxon>Asterales</taxon>
        <taxon>Asteraceae</taxon>
        <taxon>Asteroideae</taxon>
        <taxon>Heliantheae alliance</taxon>
        <taxon>Heliantheae</taxon>
        <taxon>Helianthus</taxon>
    </lineage>
</organism>
<sequence length="70" mass="8393">MNYMISWFLHRSILFCFKPQRFHNIHTPSSKLTEYACVKTSTDNNLNRKKTKTGFKRDKPRVFLTKQSKP</sequence>
<comment type="caution">
    <text evidence="1">The sequence shown here is derived from an EMBL/GenBank/DDBJ whole genome shotgun (WGS) entry which is preliminary data.</text>
</comment>
<evidence type="ECO:0000313" key="1">
    <source>
        <dbReference type="EMBL" id="KAF5781942.1"/>
    </source>
</evidence>
<keyword evidence="2" id="KW-1185">Reference proteome</keyword>
<reference evidence="1" key="2">
    <citation type="submission" date="2020-06" db="EMBL/GenBank/DDBJ databases">
        <title>Helianthus annuus Genome sequencing and assembly Release 2.</title>
        <authorList>
            <person name="Gouzy J."/>
            <person name="Langlade N."/>
            <person name="Munos S."/>
        </authorList>
    </citation>
    <scope>NUCLEOTIDE SEQUENCE</scope>
    <source>
        <tissue evidence="1">Leaves</tissue>
    </source>
</reference>
<dbReference type="EMBL" id="MNCJ02000326">
    <property type="protein sequence ID" value="KAF5781942.1"/>
    <property type="molecule type" value="Genomic_DNA"/>
</dbReference>
<gene>
    <name evidence="1" type="ORF">HanXRQr2_Chr11g0489761</name>
</gene>
<evidence type="ECO:0000313" key="2">
    <source>
        <dbReference type="Proteomes" id="UP000215914"/>
    </source>
</evidence>
<reference evidence="1" key="1">
    <citation type="journal article" date="2017" name="Nature">
        <title>The sunflower genome provides insights into oil metabolism, flowering and Asterid evolution.</title>
        <authorList>
            <person name="Badouin H."/>
            <person name="Gouzy J."/>
            <person name="Grassa C.J."/>
            <person name="Murat F."/>
            <person name="Staton S.E."/>
            <person name="Cottret L."/>
            <person name="Lelandais-Briere C."/>
            <person name="Owens G.L."/>
            <person name="Carrere S."/>
            <person name="Mayjonade B."/>
            <person name="Legrand L."/>
            <person name="Gill N."/>
            <person name="Kane N.C."/>
            <person name="Bowers J.E."/>
            <person name="Hubner S."/>
            <person name="Bellec A."/>
            <person name="Berard A."/>
            <person name="Berges H."/>
            <person name="Blanchet N."/>
            <person name="Boniface M.C."/>
            <person name="Brunel D."/>
            <person name="Catrice O."/>
            <person name="Chaidir N."/>
            <person name="Claudel C."/>
            <person name="Donnadieu C."/>
            <person name="Faraut T."/>
            <person name="Fievet G."/>
            <person name="Helmstetter N."/>
            <person name="King M."/>
            <person name="Knapp S.J."/>
            <person name="Lai Z."/>
            <person name="Le Paslier M.C."/>
            <person name="Lippi Y."/>
            <person name="Lorenzon L."/>
            <person name="Mandel J.R."/>
            <person name="Marage G."/>
            <person name="Marchand G."/>
            <person name="Marquand E."/>
            <person name="Bret-Mestries E."/>
            <person name="Morien E."/>
            <person name="Nambeesan S."/>
            <person name="Nguyen T."/>
            <person name="Pegot-Espagnet P."/>
            <person name="Pouilly N."/>
            <person name="Raftis F."/>
            <person name="Sallet E."/>
            <person name="Schiex T."/>
            <person name="Thomas J."/>
            <person name="Vandecasteele C."/>
            <person name="Vares D."/>
            <person name="Vear F."/>
            <person name="Vautrin S."/>
            <person name="Crespi M."/>
            <person name="Mangin B."/>
            <person name="Burke J.M."/>
            <person name="Salse J."/>
            <person name="Munos S."/>
            <person name="Vincourt P."/>
            <person name="Rieseberg L.H."/>
            <person name="Langlade N.B."/>
        </authorList>
    </citation>
    <scope>NUCLEOTIDE SEQUENCE</scope>
    <source>
        <tissue evidence="1">Leaves</tissue>
    </source>
</reference>